<dbReference type="Proteomes" id="UP000638560">
    <property type="component" value="Unassembled WGS sequence"/>
</dbReference>
<evidence type="ECO:0000313" key="1">
    <source>
        <dbReference type="EMBL" id="MBF9127875.1"/>
    </source>
</evidence>
<gene>
    <name evidence="1" type="ORF">I0C86_02510</name>
</gene>
<keyword evidence="2" id="KW-1185">Reference proteome</keyword>
<comment type="caution">
    <text evidence="1">The sequence shown here is derived from an EMBL/GenBank/DDBJ whole genome shotgun (WGS) entry which is preliminary data.</text>
</comment>
<evidence type="ECO:0000313" key="2">
    <source>
        <dbReference type="Proteomes" id="UP000638560"/>
    </source>
</evidence>
<sequence length="76" mass="7499">MHSKAPKPVPRSSAGVVLPEAVVAGTNTATVTHSVLQHQTSGILMPLVGPGSAGSGPGRPDRAGIAARVGLLTGRP</sequence>
<name>A0ABS0GNV6_9ACTN</name>
<protein>
    <submittedName>
        <fullName evidence="1">Uncharacterized protein</fullName>
    </submittedName>
</protein>
<dbReference type="EMBL" id="JADPUN010000045">
    <property type="protein sequence ID" value="MBF9127875.1"/>
    <property type="molecule type" value="Genomic_DNA"/>
</dbReference>
<organism evidence="1 2">
    <name type="scientific">Plantactinospora alkalitolerans</name>
    <dbReference type="NCBI Taxonomy" id="2789879"/>
    <lineage>
        <taxon>Bacteria</taxon>
        <taxon>Bacillati</taxon>
        <taxon>Actinomycetota</taxon>
        <taxon>Actinomycetes</taxon>
        <taxon>Micromonosporales</taxon>
        <taxon>Micromonosporaceae</taxon>
        <taxon>Plantactinospora</taxon>
    </lineage>
</organism>
<accession>A0ABS0GNV6</accession>
<proteinExistence type="predicted"/>
<reference evidence="1 2" key="1">
    <citation type="submission" date="2020-11" db="EMBL/GenBank/DDBJ databases">
        <title>A novel isolate from a Black sea contaminated sediment with potential to produce alkanes: Plantactinospora alkalitolerans sp. nov.</title>
        <authorList>
            <person name="Carro L."/>
            <person name="Veyisoglu A."/>
            <person name="Guven K."/>
            <person name="Schumann P."/>
            <person name="Klenk H.-P."/>
            <person name="Sahin N."/>
        </authorList>
    </citation>
    <scope>NUCLEOTIDE SEQUENCE [LARGE SCALE GENOMIC DNA]</scope>
    <source>
        <strain evidence="1 2">S1510</strain>
    </source>
</reference>